<organism evidence="1 2">
    <name type="scientific">Rhizobium leguminosarum</name>
    <dbReference type="NCBI Taxonomy" id="384"/>
    <lineage>
        <taxon>Bacteria</taxon>
        <taxon>Pseudomonadati</taxon>
        <taxon>Pseudomonadota</taxon>
        <taxon>Alphaproteobacteria</taxon>
        <taxon>Hyphomicrobiales</taxon>
        <taxon>Rhizobiaceae</taxon>
        <taxon>Rhizobium/Agrobacterium group</taxon>
        <taxon>Rhizobium</taxon>
    </lineage>
</organism>
<sequence>MRTAVATSRLRQFDAGAGRLSYRSIISGATFSMSCGPAVIVPPQNSAQSSLFNKRMATR</sequence>
<gene>
    <name evidence="1" type="ORF">BMW22_38545</name>
</gene>
<proteinExistence type="predicted"/>
<reference evidence="1 2" key="1">
    <citation type="submission" date="2016-11" db="EMBL/GenBank/DDBJ databases">
        <title>Rhizobium leguminosarum bv. viciae strain Vaf12 isolated from Vavilovia formosa root nodules from Russia, Dagestan.</title>
        <authorList>
            <person name="Kimeklis A."/>
        </authorList>
    </citation>
    <scope>NUCLEOTIDE SEQUENCE [LARGE SCALE GENOMIC DNA]</scope>
    <source>
        <strain evidence="1 2">Vaf-108</strain>
        <plasmid evidence="2">Plasmid unnamed5</plasmid>
    </source>
</reference>
<evidence type="ECO:0000313" key="2">
    <source>
        <dbReference type="Proteomes" id="UP000183050"/>
    </source>
</evidence>
<dbReference type="Proteomes" id="UP000183050">
    <property type="component" value="Plasmid unnamed5"/>
</dbReference>
<dbReference type="PROSITE" id="PS51257">
    <property type="entry name" value="PROKAR_LIPOPROTEIN"/>
    <property type="match status" value="1"/>
</dbReference>
<geneLocation type="plasmid" evidence="1 2">
    <name>unnamed5</name>
</geneLocation>
<dbReference type="EMBL" id="CP018233">
    <property type="protein sequence ID" value="API57307.1"/>
    <property type="molecule type" value="Genomic_DNA"/>
</dbReference>
<name>A0A1L3ZP42_RHILE</name>
<evidence type="ECO:0000313" key="1">
    <source>
        <dbReference type="EMBL" id="API57307.1"/>
    </source>
</evidence>
<dbReference type="AlphaFoldDB" id="A0A1L3ZP42"/>
<protein>
    <submittedName>
        <fullName evidence="1">Uncharacterized protein</fullName>
    </submittedName>
</protein>
<accession>A0A1L3ZP42</accession>
<keyword evidence="1" id="KW-0614">Plasmid</keyword>